<dbReference type="InterPro" id="IPR001967">
    <property type="entry name" value="Peptidase_S11_N"/>
</dbReference>
<keyword evidence="11" id="KW-0961">Cell wall biogenesis/degradation</keyword>
<accession>A0A1I6C869</accession>
<dbReference type="EC" id="3.4.16.4" evidence="4"/>
<dbReference type="SMART" id="SM00936">
    <property type="entry name" value="PBP5_C"/>
    <property type="match status" value="1"/>
</dbReference>
<protein>
    <recommendedName>
        <fullName evidence="4">serine-type D-Ala-D-Ala carboxypeptidase</fullName>
        <ecNumber evidence="4">3.4.16.4</ecNumber>
    </recommendedName>
</protein>
<name>A0A1I6C869_9BACI</name>
<evidence type="ECO:0000256" key="10">
    <source>
        <dbReference type="ARBA" id="ARBA00022984"/>
    </source>
</evidence>
<organism evidence="16 17">
    <name type="scientific">Priestia endophytica DSM 13796</name>
    <dbReference type="NCBI Taxonomy" id="1121089"/>
    <lineage>
        <taxon>Bacteria</taxon>
        <taxon>Bacillati</taxon>
        <taxon>Bacillota</taxon>
        <taxon>Bacilli</taxon>
        <taxon>Bacillales</taxon>
        <taxon>Bacillaceae</taxon>
        <taxon>Priestia</taxon>
    </lineage>
</organism>
<comment type="pathway">
    <text evidence="2">Cell wall biogenesis; peptidoglycan biosynthesis.</text>
</comment>
<proteinExistence type="inferred from homology"/>
<evidence type="ECO:0000256" key="2">
    <source>
        <dbReference type="ARBA" id="ARBA00004752"/>
    </source>
</evidence>
<feature type="domain" description="Peptidase S11 D-Ala-D-Ala carboxypeptidase A C-terminal" evidence="15">
    <location>
        <begin position="312"/>
        <end position="422"/>
    </location>
</feature>
<evidence type="ECO:0000256" key="1">
    <source>
        <dbReference type="ARBA" id="ARBA00003217"/>
    </source>
</evidence>
<dbReference type="SUPFAM" id="SSF56601">
    <property type="entry name" value="beta-lactamase/transpeptidase-like"/>
    <property type="match status" value="1"/>
</dbReference>
<keyword evidence="17" id="KW-1185">Reference proteome</keyword>
<dbReference type="InterPro" id="IPR037167">
    <property type="entry name" value="Peptidase_S11_C_sf"/>
</dbReference>
<comment type="catalytic activity">
    <reaction evidence="12">
        <text>Preferential cleavage: (Ac)2-L-Lys-D-Ala-|-D-Ala. Also transpeptidation of peptidyl-alanyl moieties that are N-acyl substituents of D-alanine.</text>
        <dbReference type="EC" id="3.4.16.4"/>
    </reaction>
</comment>
<evidence type="ECO:0000256" key="4">
    <source>
        <dbReference type="ARBA" id="ARBA00012448"/>
    </source>
</evidence>
<evidence type="ECO:0000256" key="11">
    <source>
        <dbReference type="ARBA" id="ARBA00023316"/>
    </source>
</evidence>
<evidence type="ECO:0000256" key="7">
    <source>
        <dbReference type="ARBA" id="ARBA00022729"/>
    </source>
</evidence>
<dbReference type="Pfam" id="PF07943">
    <property type="entry name" value="PBP5_C"/>
    <property type="match status" value="1"/>
</dbReference>
<feature type="signal peptide" evidence="14">
    <location>
        <begin position="1"/>
        <end position="29"/>
    </location>
</feature>
<evidence type="ECO:0000256" key="12">
    <source>
        <dbReference type="ARBA" id="ARBA00034000"/>
    </source>
</evidence>
<evidence type="ECO:0000259" key="15">
    <source>
        <dbReference type="SMART" id="SM00936"/>
    </source>
</evidence>
<keyword evidence="7 14" id="KW-0732">Signal</keyword>
<dbReference type="InterPro" id="IPR018044">
    <property type="entry name" value="Peptidase_S11"/>
</dbReference>
<dbReference type="PRINTS" id="PR00725">
    <property type="entry name" value="DADACBPTASE1"/>
</dbReference>
<evidence type="ECO:0000256" key="3">
    <source>
        <dbReference type="ARBA" id="ARBA00007164"/>
    </source>
</evidence>
<dbReference type="Gene3D" id="3.40.710.10">
    <property type="entry name" value="DD-peptidase/beta-lactamase superfamily"/>
    <property type="match status" value="1"/>
</dbReference>
<evidence type="ECO:0000256" key="13">
    <source>
        <dbReference type="RuleBase" id="RU004016"/>
    </source>
</evidence>
<evidence type="ECO:0000256" key="14">
    <source>
        <dbReference type="SAM" id="SignalP"/>
    </source>
</evidence>
<dbReference type="InterPro" id="IPR012907">
    <property type="entry name" value="Peptidase_S11_C"/>
</dbReference>
<dbReference type="EMBL" id="FOXX01000034">
    <property type="protein sequence ID" value="SFQ89357.1"/>
    <property type="molecule type" value="Genomic_DNA"/>
</dbReference>
<reference evidence="16 17" key="1">
    <citation type="submission" date="2016-10" db="EMBL/GenBank/DDBJ databases">
        <authorList>
            <person name="Varghese N."/>
            <person name="Submissions S."/>
        </authorList>
    </citation>
    <scope>NUCLEOTIDE SEQUENCE [LARGE SCALE GENOMIC DNA]</scope>
    <source>
        <strain evidence="16 17">DSM 13796</strain>
    </source>
</reference>
<dbReference type="SUPFAM" id="SSF69189">
    <property type="entry name" value="Penicillin-binding protein associated domain"/>
    <property type="match status" value="1"/>
</dbReference>
<comment type="caution">
    <text evidence="16">The sequence shown here is derived from an EMBL/GenBank/DDBJ whole genome shotgun (WGS) entry which is preliminary data.</text>
</comment>
<keyword evidence="5 16" id="KW-0121">Carboxypeptidase</keyword>
<dbReference type="InterPro" id="IPR015956">
    <property type="entry name" value="Peniciliin-bd_prot_C_sf"/>
</dbReference>
<dbReference type="PANTHER" id="PTHR21581:SF11">
    <property type="entry name" value="D-ALANYL-D-ALANINE CARBOXYPEPTIDASE DACA"/>
    <property type="match status" value="1"/>
</dbReference>
<evidence type="ECO:0000256" key="6">
    <source>
        <dbReference type="ARBA" id="ARBA00022670"/>
    </source>
</evidence>
<dbReference type="Proteomes" id="UP000182762">
    <property type="component" value="Unassembled WGS sequence"/>
</dbReference>
<dbReference type="GO" id="GO:0004180">
    <property type="term" value="F:carboxypeptidase activity"/>
    <property type="evidence" value="ECO:0007669"/>
    <property type="project" value="UniProtKB-KW"/>
</dbReference>
<comment type="function">
    <text evidence="1">Removes C-terminal D-alanyl residues from sugar-peptide cell wall precursors.</text>
</comment>
<keyword evidence="8" id="KW-0378">Hydrolase</keyword>
<comment type="similarity">
    <text evidence="3 13">Belongs to the peptidase S11 family.</text>
</comment>
<keyword evidence="9" id="KW-0133">Cell shape</keyword>
<evidence type="ECO:0000313" key="16">
    <source>
        <dbReference type="EMBL" id="SFQ89357.1"/>
    </source>
</evidence>
<dbReference type="InterPro" id="IPR012338">
    <property type="entry name" value="Beta-lactam/transpept-like"/>
</dbReference>
<dbReference type="GeneID" id="93713748"/>
<dbReference type="PANTHER" id="PTHR21581">
    <property type="entry name" value="D-ALANYL-D-ALANINE CARBOXYPEPTIDASE"/>
    <property type="match status" value="1"/>
</dbReference>
<evidence type="ECO:0000256" key="5">
    <source>
        <dbReference type="ARBA" id="ARBA00022645"/>
    </source>
</evidence>
<keyword evidence="6" id="KW-0645">Protease</keyword>
<gene>
    <name evidence="16" type="ORF">SAMN02745910_05253</name>
</gene>
<dbReference type="Gene3D" id="2.60.410.10">
    <property type="entry name" value="D-Ala-D-Ala carboxypeptidase, C-terminal domain"/>
    <property type="match status" value="1"/>
</dbReference>
<keyword evidence="10" id="KW-0573">Peptidoglycan synthesis</keyword>
<dbReference type="Pfam" id="PF00768">
    <property type="entry name" value="Peptidase_S11"/>
    <property type="match status" value="1"/>
</dbReference>
<evidence type="ECO:0000256" key="9">
    <source>
        <dbReference type="ARBA" id="ARBA00022960"/>
    </source>
</evidence>
<feature type="chain" id="PRO_5046100966" description="serine-type D-Ala-D-Ala carboxypeptidase" evidence="14">
    <location>
        <begin position="30"/>
        <end position="452"/>
    </location>
</feature>
<dbReference type="RefSeq" id="WP_061804485.1">
    <property type="nucleotide sequence ID" value="NZ_FOXX01000034.1"/>
</dbReference>
<evidence type="ECO:0000256" key="8">
    <source>
        <dbReference type="ARBA" id="ARBA00022801"/>
    </source>
</evidence>
<evidence type="ECO:0000313" key="17">
    <source>
        <dbReference type="Proteomes" id="UP000182762"/>
    </source>
</evidence>
<sequence length="452" mass="50327">MKLTQRLFVGIVASILVLQLWMVAPIAHAQEVDKPNLESGAAILVEAQTGKVLYEKDADAVRGIASMTKMMTEYLLLENIHEGKLSWDDTYEPSDYAYKISQNLSLSNVPLAKGEKYTLRELFEAMSMYSANGASIAIAEKIAGNETNFVKMMNEKAQELGMKDAKFVNATGLSNSDLQGMHPKGTKASDENLVSARSTAKLASHLINDYPEVLETSKLKEKTFHKGKNGETQMKSWNWMLPGLVYEYKKAEVDGLKTGSTDFAGYCFTGTAEKDGARYITVVMDAKDHGQESYEARFSETAKLLDYAFDNFEVKTLHPAGYTLKEKVKVAKGNEKEAKVTTKEPLKVVVEKGKSAKKAVETELVINEKKLNNDGKLIAPIKKGEEVGYINVKYKDDQFGYLTTEGENQSGDPIVMKEDIDKANWFSLMFRSIGDFFADMWTSAANMVKGWF</sequence>